<reference evidence="2" key="2">
    <citation type="journal article" date="2024" name="Plant">
        <title>Genomic evolution and insights into agronomic trait innovations of Sesamum species.</title>
        <authorList>
            <person name="Miao H."/>
            <person name="Wang L."/>
            <person name="Qu L."/>
            <person name="Liu H."/>
            <person name="Sun Y."/>
            <person name="Le M."/>
            <person name="Wang Q."/>
            <person name="Wei S."/>
            <person name="Zheng Y."/>
            <person name="Lin W."/>
            <person name="Duan Y."/>
            <person name="Cao H."/>
            <person name="Xiong S."/>
            <person name="Wang X."/>
            <person name="Wei L."/>
            <person name="Li C."/>
            <person name="Ma Q."/>
            <person name="Ju M."/>
            <person name="Zhao R."/>
            <person name="Li G."/>
            <person name="Mu C."/>
            <person name="Tian Q."/>
            <person name="Mei H."/>
            <person name="Zhang T."/>
            <person name="Gao T."/>
            <person name="Zhang H."/>
        </authorList>
    </citation>
    <scope>NUCLEOTIDE SEQUENCE</scope>
    <source>
        <strain evidence="2">K16</strain>
    </source>
</reference>
<dbReference type="CDD" id="cd09279">
    <property type="entry name" value="RNase_HI_like"/>
    <property type="match status" value="1"/>
</dbReference>
<organism evidence="2 3">
    <name type="scientific">Sesamum angolense</name>
    <dbReference type="NCBI Taxonomy" id="2727404"/>
    <lineage>
        <taxon>Eukaryota</taxon>
        <taxon>Viridiplantae</taxon>
        <taxon>Streptophyta</taxon>
        <taxon>Embryophyta</taxon>
        <taxon>Tracheophyta</taxon>
        <taxon>Spermatophyta</taxon>
        <taxon>Magnoliopsida</taxon>
        <taxon>eudicotyledons</taxon>
        <taxon>Gunneridae</taxon>
        <taxon>Pentapetalae</taxon>
        <taxon>asterids</taxon>
        <taxon>lamiids</taxon>
        <taxon>Lamiales</taxon>
        <taxon>Pedaliaceae</taxon>
        <taxon>Sesamum</taxon>
    </lineage>
</organism>
<sequence>MPHRKSSPRISSYGQKVASLLSLTPCRSQDKSNVEPNVGEADTFGRLVKWVVELSEYDISYLTRTTIKAHALADFVSEMVGIYLGDTPKVDKWLLHVDGSPTIQGGGAGVVVTSHHGKDLDFATKFGFKASNNEEEYEALLIGTKIAHGVGARHLVAYSDSQLVVKQVEDTYEAKEEKMIQYPQQITKLRTSSESFQLTQIPREENIKADCISKLVSSLEDCRTRHISIQYLPKQKAPLVVQAISFAEN</sequence>
<dbReference type="GO" id="GO:0003676">
    <property type="term" value="F:nucleic acid binding"/>
    <property type="evidence" value="ECO:0007669"/>
    <property type="project" value="InterPro"/>
</dbReference>
<dbReference type="Gene3D" id="3.30.420.10">
    <property type="entry name" value="Ribonuclease H-like superfamily/Ribonuclease H"/>
    <property type="match status" value="1"/>
</dbReference>
<dbReference type="PANTHER" id="PTHR48475">
    <property type="entry name" value="RIBONUCLEASE H"/>
    <property type="match status" value="1"/>
</dbReference>
<evidence type="ECO:0000313" key="2">
    <source>
        <dbReference type="EMBL" id="KAK4380955.1"/>
    </source>
</evidence>
<dbReference type="GO" id="GO:0004523">
    <property type="term" value="F:RNA-DNA hybrid ribonuclease activity"/>
    <property type="evidence" value="ECO:0007669"/>
    <property type="project" value="InterPro"/>
</dbReference>
<keyword evidence="3" id="KW-1185">Reference proteome</keyword>
<dbReference type="InterPro" id="IPR002156">
    <property type="entry name" value="RNaseH_domain"/>
</dbReference>
<proteinExistence type="predicted"/>
<dbReference type="AlphaFoldDB" id="A0AAE1T2Y0"/>
<dbReference type="InterPro" id="IPR036397">
    <property type="entry name" value="RNaseH_sf"/>
</dbReference>
<comment type="caution">
    <text evidence="2">The sequence shown here is derived from an EMBL/GenBank/DDBJ whole genome shotgun (WGS) entry which is preliminary data.</text>
</comment>
<dbReference type="InterPro" id="IPR012337">
    <property type="entry name" value="RNaseH-like_sf"/>
</dbReference>
<evidence type="ECO:0000259" key="1">
    <source>
        <dbReference type="Pfam" id="PF13456"/>
    </source>
</evidence>
<dbReference type="Pfam" id="PF13456">
    <property type="entry name" value="RVT_3"/>
    <property type="match status" value="1"/>
</dbReference>
<protein>
    <recommendedName>
        <fullName evidence="1">RNase H type-1 domain-containing protein</fullName>
    </recommendedName>
</protein>
<dbReference type="Proteomes" id="UP001289374">
    <property type="component" value="Unassembled WGS sequence"/>
</dbReference>
<reference evidence="2" key="1">
    <citation type="submission" date="2020-06" db="EMBL/GenBank/DDBJ databases">
        <authorList>
            <person name="Li T."/>
            <person name="Hu X."/>
            <person name="Zhang T."/>
            <person name="Song X."/>
            <person name="Zhang H."/>
            <person name="Dai N."/>
            <person name="Sheng W."/>
            <person name="Hou X."/>
            <person name="Wei L."/>
        </authorList>
    </citation>
    <scope>NUCLEOTIDE SEQUENCE</scope>
    <source>
        <strain evidence="2">K16</strain>
        <tissue evidence="2">Leaf</tissue>
    </source>
</reference>
<gene>
    <name evidence="2" type="ORF">Sango_3014900</name>
</gene>
<feature type="domain" description="RNase H type-1" evidence="1">
    <location>
        <begin position="98"/>
        <end position="214"/>
    </location>
</feature>
<accession>A0AAE1T2Y0</accession>
<name>A0AAE1T2Y0_9LAMI</name>
<dbReference type="PANTHER" id="PTHR48475:SF2">
    <property type="entry name" value="RIBONUCLEASE H"/>
    <property type="match status" value="1"/>
</dbReference>
<dbReference type="SUPFAM" id="SSF53098">
    <property type="entry name" value="Ribonuclease H-like"/>
    <property type="match status" value="1"/>
</dbReference>
<dbReference type="EMBL" id="JACGWL010000989">
    <property type="protein sequence ID" value="KAK4380955.1"/>
    <property type="molecule type" value="Genomic_DNA"/>
</dbReference>
<evidence type="ECO:0000313" key="3">
    <source>
        <dbReference type="Proteomes" id="UP001289374"/>
    </source>
</evidence>